<keyword evidence="1" id="KW-1133">Transmembrane helix</keyword>
<keyword evidence="4" id="KW-1185">Reference proteome</keyword>
<dbReference type="Pfam" id="PF20153">
    <property type="entry name" value="DUF6535"/>
    <property type="match status" value="1"/>
</dbReference>
<organism evidence="3 4">
    <name type="scientific">Thelephora terrestris</name>
    <dbReference type="NCBI Taxonomy" id="56493"/>
    <lineage>
        <taxon>Eukaryota</taxon>
        <taxon>Fungi</taxon>
        <taxon>Dikarya</taxon>
        <taxon>Basidiomycota</taxon>
        <taxon>Agaricomycotina</taxon>
        <taxon>Agaricomycetes</taxon>
        <taxon>Thelephorales</taxon>
        <taxon>Thelephoraceae</taxon>
        <taxon>Thelephora</taxon>
    </lineage>
</organism>
<feature type="domain" description="DUF6535" evidence="2">
    <location>
        <begin position="10"/>
        <end position="123"/>
    </location>
</feature>
<dbReference type="OrthoDB" id="3221808at2759"/>
<reference evidence="3" key="1">
    <citation type="journal article" date="2020" name="Nat. Commun.">
        <title>Large-scale genome sequencing of mycorrhizal fungi provides insights into the early evolution of symbiotic traits.</title>
        <authorList>
            <person name="Miyauchi S."/>
            <person name="Kiss E."/>
            <person name="Kuo A."/>
            <person name="Drula E."/>
            <person name="Kohler A."/>
            <person name="Sanchez-Garcia M."/>
            <person name="Morin E."/>
            <person name="Andreopoulos B."/>
            <person name="Barry K.W."/>
            <person name="Bonito G."/>
            <person name="Buee M."/>
            <person name="Carver A."/>
            <person name="Chen C."/>
            <person name="Cichocki N."/>
            <person name="Clum A."/>
            <person name="Culley D."/>
            <person name="Crous P.W."/>
            <person name="Fauchery L."/>
            <person name="Girlanda M."/>
            <person name="Hayes R.D."/>
            <person name="Keri Z."/>
            <person name="LaButti K."/>
            <person name="Lipzen A."/>
            <person name="Lombard V."/>
            <person name="Magnuson J."/>
            <person name="Maillard F."/>
            <person name="Murat C."/>
            <person name="Nolan M."/>
            <person name="Ohm R.A."/>
            <person name="Pangilinan J."/>
            <person name="Pereira M.F."/>
            <person name="Perotto S."/>
            <person name="Peter M."/>
            <person name="Pfister S."/>
            <person name="Riley R."/>
            <person name="Sitrit Y."/>
            <person name="Stielow J.B."/>
            <person name="Szollosi G."/>
            <person name="Zifcakova L."/>
            <person name="Stursova M."/>
            <person name="Spatafora J.W."/>
            <person name="Tedersoo L."/>
            <person name="Vaario L.M."/>
            <person name="Yamada A."/>
            <person name="Yan M."/>
            <person name="Wang P."/>
            <person name="Xu J."/>
            <person name="Bruns T."/>
            <person name="Baldrian P."/>
            <person name="Vilgalys R."/>
            <person name="Dunand C."/>
            <person name="Henrissat B."/>
            <person name="Grigoriev I.V."/>
            <person name="Hibbett D."/>
            <person name="Nagy L.G."/>
            <person name="Martin F.M."/>
        </authorList>
    </citation>
    <scope>NUCLEOTIDE SEQUENCE</scope>
    <source>
        <strain evidence="3">UH-Tt-Lm1</strain>
    </source>
</reference>
<reference evidence="3" key="2">
    <citation type="submission" date="2020-11" db="EMBL/GenBank/DDBJ databases">
        <authorList>
            <consortium name="DOE Joint Genome Institute"/>
            <person name="Kuo A."/>
            <person name="Miyauchi S."/>
            <person name="Kiss E."/>
            <person name="Drula E."/>
            <person name="Kohler A."/>
            <person name="Sanchez-Garcia M."/>
            <person name="Andreopoulos B."/>
            <person name="Barry K.W."/>
            <person name="Bonito G."/>
            <person name="Buee M."/>
            <person name="Carver A."/>
            <person name="Chen C."/>
            <person name="Cichocki N."/>
            <person name="Clum A."/>
            <person name="Culley D."/>
            <person name="Crous P.W."/>
            <person name="Fauchery L."/>
            <person name="Girlanda M."/>
            <person name="Hayes R."/>
            <person name="Keri Z."/>
            <person name="Labutti K."/>
            <person name="Lipzen A."/>
            <person name="Lombard V."/>
            <person name="Magnuson J."/>
            <person name="Maillard F."/>
            <person name="Morin E."/>
            <person name="Murat C."/>
            <person name="Nolan M."/>
            <person name="Ohm R."/>
            <person name="Pangilinan J."/>
            <person name="Pereira M."/>
            <person name="Perotto S."/>
            <person name="Peter M."/>
            <person name="Riley R."/>
            <person name="Sitrit Y."/>
            <person name="Stielow B."/>
            <person name="Szollosi G."/>
            <person name="Zifcakova L."/>
            <person name="Stursova M."/>
            <person name="Spatafora J.W."/>
            <person name="Tedersoo L."/>
            <person name="Vaario L.-M."/>
            <person name="Yamada A."/>
            <person name="Yan M."/>
            <person name="Wang P."/>
            <person name="Xu J."/>
            <person name="Bruns T."/>
            <person name="Baldrian P."/>
            <person name="Vilgalys R."/>
            <person name="Henrissat B."/>
            <person name="Grigoriev I.V."/>
            <person name="Hibbett D."/>
            <person name="Nagy L.G."/>
            <person name="Martin F.M."/>
        </authorList>
    </citation>
    <scope>NUCLEOTIDE SEQUENCE</scope>
    <source>
        <strain evidence="3">UH-Tt-Lm1</strain>
    </source>
</reference>
<proteinExistence type="predicted"/>
<comment type="caution">
    <text evidence="3">The sequence shown here is derived from an EMBL/GenBank/DDBJ whole genome shotgun (WGS) entry which is preliminary data.</text>
</comment>
<evidence type="ECO:0000256" key="1">
    <source>
        <dbReference type="SAM" id="Phobius"/>
    </source>
</evidence>
<keyword evidence="1" id="KW-0472">Membrane</keyword>
<accession>A0A9P6L2X3</accession>
<sequence>EDYQTRFYDNYRKVAEEYDKDFLKRYGEDLDTTLIFAGLFSAVTSAFIIQVDSKLQPDPSDETAALLRVLIYKIDNTTFGDDVPTLPQWNGPPNVMVHVQAILFASLAASLLAALLAVLGKQW</sequence>
<dbReference type="Proteomes" id="UP000736335">
    <property type="component" value="Unassembled WGS sequence"/>
</dbReference>
<evidence type="ECO:0000259" key="2">
    <source>
        <dbReference type="Pfam" id="PF20153"/>
    </source>
</evidence>
<gene>
    <name evidence="3" type="ORF">BJ322DRAFT_981223</name>
</gene>
<dbReference type="InterPro" id="IPR045338">
    <property type="entry name" value="DUF6535"/>
</dbReference>
<dbReference type="EMBL" id="WIUZ02000016">
    <property type="protein sequence ID" value="KAF9780438.1"/>
    <property type="molecule type" value="Genomic_DNA"/>
</dbReference>
<evidence type="ECO:0000313" key="4">
    <source>
        <dbReference type="Proteomes" id="UP000736335"/>
    </source>
</evidence>
<name>A0A9P6L2X3_9AGAM</name>
<keyword evidence="1" id="KW-0812">Transmembrane</keyword>
<feature type="transmembrane region" description="Helical" evidence="1">
    <location>
        <begin position="33"/>
        <end position="51"/>
    </location>
</feature>
<feature type="non-terminal residue" evidence="3">
    <location>
        <position position="123"/>
    </location>
</feature>
<feature type="non-terminal residue" evidence="3">
    <location>
        <position position="1"/>
    </location>
</feature>
<evidence type="ECO:0000313" key="3">
    <source>
        <dbReference type="EMBL" id="KAF9780438.1"/>
    </source>
</evidence>
<protein>
    <recommendedName>
        <fullName evidence="2">DUF6535 domain-containing protein</fullName>
    </recommendedName>
</protein>
<dbReference type="AlphaFoldDB" id="A0A9P6L2X3"/>
<feature type="transmembrane region" description="Helical" evidence="1">
    <location>
        <begin position="95"/>
        <end position="119"/>
    </location>
</feature>